<feature type="domain" description="DUF7768" evidence="1">
    <location>
        <begin position="7"/>
        <end position="106"/>
    </location>
</feature>
<dbReference type="Pfam" id="PF24963">
    <property type="entry name" value="DUF7768"/>
    <property type="match status" value="1"/>
</dbReference>
<dbReference type="RefSeq" id="WP_078422784.1">
    <property type="nucleotide sequence ID" value="NZ_CP017018.1"/>
</dbReference>
<accession>A0A1S6U7Z6</accession>
<gene>
    <name evidence="2" type="ORF">CPIN18021_1075</name>
</gene>
<dbReference type="Gene3D" id="3.40.50.10400">
    <property type="entry name" value="Hypothetical protein PA1492"/>
    <property type="match status" value="1"/>
</dbReference>
<dbReference type="Proteomes" id="UP000190868">
    <property type="component" value="Chromosome"/>
</dbReference>
<reference evidence="3" key="1">
    <citation type="submission" date="2016-09" db="EMBL/GenBank/DDBJ databases">
        <title>Comparative genomics of the Campylobacter concisus group.</title>
        <authorList>
            <person name="Miller W.G."/>
            <person name="Yee E."/>
            <person name="Chapman M.H."/>
            <person name="Huynh S."/>
            <person name="Bono J.L."/>
            <person name="On S.L.W."/>
            <person name="StLeger J."/>
            <person name="Foster G."/>
            <person name="Parker C.T."/>
        </authorList>
    </citation>
    <scope>NUCLEOTIDE SEQUENCE [LARGE SCALE GENOMIC DNA]</scope>
    <source>
        <strain evidence="3">RM18021</strain>
    </source>
</reference>
<dbReference type="EMBL" id="CP017258">
    <property type="protein sequence ID" value="AQW87874.1"/>
    <property type="molecule type" value="Genomic_DNA"/>
</dbReference>
<name>A0A1S6U7Z6_9BACT</name>
<dbReference type="InterPro" id="IPR056670">
    <property type="entry name" value="DUF7768"/>
</dbReference>
<dbReference type="KEGG" id="cpin:CPIN18020_0212"/>
<evidence type="ECO:0000259" key="1">
    <source>
        <dbReference type="Pfam" id="PF24963"/>
    </source>
</evidence>
<protein>
    <recommendedName>
        <fullName evidence="1">DUF7768 domain-containing protein</fullName>
    </recommendedName>
</protein>
<dbReference type="GeneID" id="56565853"/>
<organism evidence="2 3">
    <name type="scientific">Campylobacter pinnipediorum subsp. caledonicus</name>
    <dbReference type="NCBI Taxonomy" id="1874362"/>
    <lineage>
        <taxon>Bacteria</taxon>
        <taxon>Pseudomonadati</taxon>
        <taxon>Campylobacterota</taxon>
        <taxon>Epsilonproteobacteria</taxon>
        <taxon>Campylobacterales</taxon>
        <taxon>Campylobacteraceae</taxon>
        <taxon>Campylobacter</taxon>
    </lineage>
</organism>
<sequence>MRTRAGKFVYVATPYAGLGLDKIGTSVVGVKLAKDTCKMIKDAGYVPISPVLCFDGVYDELKDRDDVMQNCLYFMSLCDYVYFSSHPASKNSKGMKRERQEASRIGLTELSFDINCKLTPVLGLC</sequence>
<dbReference type="AlphaFoldDB" id="A0A1S6U7Z6"/>
<evidence type="ECO:0000313" key="2">
    <source>
        <dbReference type="EMBL" id="AQW87874.1"/>
    </source>
</evidence>
<proteinExistence type="predicted"/>
<evidence type="ECO:0000313" key="3">
    <source>
        <dbReference type="Proteomes" id="UP000190868"/>
    </source>
</evidence>
<keyword evidence="3" id="KW-1185">Reference proteome</keyword>